<dbReference type="PROSITE" id="PS51257">
    <property type="entry name" value="PROKAR_LIPOPROTEIN"/>
    <property type="match status" value="1"/>
</dbReference>
<proteinExistence type="predicted"/>
<dbReference type="InterPro" id="IPR005586">
    <property type="entry name" value="ABC_trans_aux"/>
</dbReference>
<dbReference type="EMBL" id="PNRF01000007">
    <property type="protein sequence ID" value="PMR77469.1"/>
    <property type="molecule type" value="Genomic_DNA"/>
</dbReference>
<name>A0A2N7UAL8_9GAMM</name>
<comment type="caution">
    <text evidence="2">The sequence shown here is derived from an EMBL/GenBank/DDBJ whole genome shotgun (WGS) entry which is preliminary data.</text>
</comment>
<evidence type="ECO:0000313" key="2">
    <source>
        <dbReference type="EMBL" id="PMR77469.1"/>
    </source>
</evidence>
<reference evidence="2 3" key="1">
    <citation type="submission" date="2018-01" db="EMBL/GenBank/DDBJ databases">
        <title>Halomonas endophytica sp. nov., isolated from storage liquid in the stems of Populus euphratica.</title>
        <authorList>
            <person name="Chen C."/>
        </authorList>
    </citation>
    <scope>NUCLEOTIDE SEQUENCE [LARGE SCALE GENOMIC DNA]</scope>
    <source>
        <strain evidence="2 3">MC28</strain>
    </source>
</reference>
<dbReference type="OrthoDB" id="5795476at2"/>
<gene>
    <name evidence="2" type="ORF">C1H69_02785</name>
</gene>
<dbReference type="SUPFAM" id="SSF159594">
    <property type="entry name" value="XCC0632-like"/>
    <property type="match status" value="1"/>
</dbReference>
<organism evidence="2 3">
    <name type="scientific">Billgrantia endophytica</name>
    <dbReference type="NCBI Taxonomy" id="2033802"/>
    <lineage>
        <taxon>Bacteria</taxon>
        <taxon>Pseudomonadati</taxon>
        <taxon>Pseudomonadota</taxon>
        <taxon>Gammaproteobacteria</taxon>
        <taxon>Oceanospirillales</taxon>
        <taxon>Halomonadaceae</taxon>
        <taxon>Billgrantia</taxon>
    </lineage>
</organism>
<dbReference type="RefSeq" id="WP_102651883.1">
    <property type="nucleotide sequence ID" value="NZ_PNRF01000007.1"/>
</dbReference>
<accession>A0A2N7UAL8</accession>
<dbReference type="Pfam" id="PF03886">
    <property type="entry name" value="ABC_trans_aux"/>
    <property type="match status" value="1"/>
</dbReference>
<keyword evidence="3" id="KW-1185">Reference proteome</keyword>
<evidence type="ECO:0000259" key="1">
    <source>
        <dbReference type="Pfam" id="PF03886"/>
    </source>
</evidence>
<evidence type="ECO:0000313" key="3">
    <source>
        <dbReference type="Proteomes" id="UP000235803"/>
    </source>
</evidence>
<feature type="domain" description="ABC-type transport auxiliary lipoprotein component" evidence="1">
    <location>
        <begin position="34"/>
        <end position="196"/>
    </location>
</feature>
<protein>
    <recommendedName>
        <fullName evidence="1">ABC-type transport auxiliary lipoprotein component domain-containing protein</fullName>
    </recommendedName>
</protein>
<dbReference type="Gene3D" id="3.40.50.10610">
    <property type="entry name" value="ABC-type transport auxiliary lipoprotein component"/>
    <property type="match status" value="1"/>
</dbReference>
<sequence length="208" mass="22681">MTALARFTRLLTVASLGLLTACALVPERDPMSLYSLPSTPLPTASSGETGSLERTLRLATPRAGGLLDGSRIVVVPAPNQPQVYQGVRWSDASPVLLRDRLIDAFQEDGRVSRLVHADTPLSADLELTSDLRAFQSEYRNGHPEVVIRLDARLVDASSQQLVASRRFTHRRSADDTTIPAVVDAFGTAADQLSRELVDWTVEQLAHAR</sequence>
<dbReference type="Proteomes" id="UP000235803">
    <property type="component" value="Unassembled WGS sequence"/>
</dbReference>
<dbReference type="AlphaFoldDB" id="A0A2N7UAL8"/>